<keyword evidence="4 7" id="KW-0233">DNA recombination</keyword>
<evidence type="ECO:0000313" key="9">
    <source>
        <dbReference type="EMBL" id="NYZ19528.1"/>
    </source>
</evidence>
<evidence type="ECO:0000256" key="7">
    <source>
        <dbReference type="HAMAP-Rule" id="MF_00201"/>
    </source>
</evidence>
<evidence type="ECO:0000256" key="6">
    <source>
        <dbReference type="ARBA" id="ARBA00033409"/>
    </source>
</evidence>
<dbReference type="Proteomes" id="UP000584642">
    <property type="component" value="Unassembled WGS sequence"/>
</dbReference>
<evidence type="ECO:0000256" key="1">
    <source>
        <dbReference type="ARBA" id="ARBA00007452"/>
    </source>
</evidence>
<dbReference type="PANTHER" id="PTHR33991">
    <property type="entry name" value="DNA REPAIR PROTEIN RECO"/>
    <property type="match status" value="1"/>
</dbReference>
<dbReference type="InterPro" id="IPR022572">
    <property type="entry name" value="DNA_rep/recomb_RecO_N"/>
</dbReference>
<name>A0ABX2T5K8_9PROT</name>
<dbReference type="SUPFAM" id="SSF57863">
    <property type="entry name" value="ArfGap/RecO-like zinc finger"/>
    <property type="match status" value="1"/>
</dbReference>
<dbReference type="PANTHER" id="PTHR33991:SF1">
    <property type="entry name" value="DNA REPAIR PROTEIN RECO"/>
    <property type="match status" value="1"/>
</dbReference>
<keyword evidence="5 7" id="KW-0234">DNA repair</keyword>
<organism evidence="9 10">
    <name type="scientific">Azospirillum oleiclasticum</name>
    <dbReference type="NCBI Taxonomy" id="2735135"/>
    <lineage>
        <taxon>Bacteria</taxon>
        <taxon>Pseudomonadati</taxon>
        <taxon>Pseudomonadota</taxon>
        <taxon>Alphaproteobacteria</taxon>
        <taxon>Rhodospirillales</taxon>
        <taxon>Azospirillaceae</taxon>
        <taxon>Azospirillum</taxon>
    </lineage>
</organism>
<evidence type="ECO:0000256" key="2">
    <source>
        <dbReference type="ARBA" id="ARBA00021310"/>
    </source>
</evidence>
<dbReference type="EMBL" id="JABFDB010000002">
    <property type="protein sequence ID" value="NYZ19528.1"/>
    <property type="molecule type" value="Genomic_DNA"/>
</dbReference>
<dbReference type="Pfam" id="PF11967">
    <property type="entry name" value="RecO_N"/>
    <property type="match status" value="1"/>
</dbReference>
<dbReference type="HAMAP" id="MF_00201">
    <property type="entry name" value="RecO"/>
    <property type="match status" value="1"/>
</dbReference>
<dbReference type="NCBIfam" id="TIGR00613">
    <property type="entry name" value="reco"/>
    <property type="match status" value="1"/>
</dbReference>
<dbReference type="InterPro" id="IPR037278">
    <property type="entry name" value="ARFGAP/RecO"/>
</dbReference>
<comment type="caution">
    <text evidence="9">The sequence shown here is derived from an EMBL/GenBank/DDBJ whole genome shotgun (WGS) entry which is preliminary data.</text>
</comment>
<proteinExistence type="inferred from homology"/>
<dbReference type="SUPFAM" id="SSF50249">
    <property type="entry name" value="Nucleic acid-binding proteins"/>
    <property type="match status" value="1"/>
</dbReference>
<dbReference type="InterPro" id="IPR003717">
    <property type="entry name" value="RecO"/>
</dbReference>
<dbReference type="InterPro" id="IPR012340">
    <property type="entry name" value="NA-bd_OB-fold"/>
</dbReference>
<evidence type="ECO:0000313" key="10">
    <source>
        <dbReference type="Proteomes" id="UP000584642"/>
    </source>
</evidence>
<feature type="domain" description="DNA replication/recombination mediator RecO N-terminal" evidence="8">
    <location>
        <begin position="1"/>
        <end position="74"/>
    </location>
</feature>
<dbReference type="Pfam" id="PF02565">
    <property type="entry name" value="RecO_C"/>
    <property type="match status" value="1"/>
</dbReference>
<evidence type="ECO:0000256" key="4">
    <source>
        <dbReference type="ARBA" id="ARBA00023172"/>
    </source>
</evidence>
<evidence type="ECO:0000256" key="3">
    <source>
        <dbReference type="ARBA" id="ARBA00022763"/>
    </source>
</evidence>
<evidence type="ECO:0000259" key="8">
    <source>
        <dbReference type="Pfam" id="PF11967"/>
    </source>
</evidence>
<comment type="function">
    <text evidence="7">Involved in DNA repair and RecF pathway recombination.</text>
</comment>
<protein>
    <recommendedName>
        <fullName evidence="2 7">DNA repair protein RecO</fullName>
    </recommendedName>
    <alternativeName>
        <fullName evidence="6 7">Recombination protein O</fullName>
    </alternativeName>
</protein>
<sequence>MEWSDRGIVLATRAHGEASAVATLLTRGHGRHGGLVHGGRSSRQRGNLEPGTLVDVRWRGRLPEHLGSFTLEAVHGYGTAILDDPPRLAALAAACALAAEAVPEHEPHPVLFDGLLALFGLLDSPAWAETYVRWEVGLLAELGFGLDLGRCAVTGTNDYLAYVSPRTGRAVSAAAGEPFRDRLLPLPPFLIGRGGGGATEVADGLKLTGHFLERHLLAGPLPAARVRLMERYANAVAPAV</sequence>
<dbReference type="InterPro" id="IPR042242">
    <property type="entry name" value="RecO_C"/>
</dbReference>
<dbReference type="Gene3D" id="1.20.1440.120">
    <property type="entry name" value="Recombination protein O, C-terminal domain"/>
    <property type="match status" value="1"/>
</dbReference>
<reference evidence="9 10" key="1">
    <citation type="submission" date="2020-05" db="EMBL/GenBank/DDBJ databases">
        <title>Azospirillum oleiclasticum sp. nov, a nitrogen-fixing and heavy crude oil-emulsifying bacterium isolated from the crude oil of Yumen Oilfield.</title>
        <authorList>
            <person name="Wu D."/>
            <person name="Cai M."/>
            <person name="Zhang X."/>
        </authorList>
    </citation>
    <scope>NUCLEOTIDE SEQUENCE [LARGE SCALE GENOMIC DNA]</scope>
    <source>
        <strain evidence="9 10">ROY-1-1-2</strain>
    </source>
</reference>
<gene>
    <name evidence="7 9" type="primary">recO</name>
    <name evidence="9" type="ORF">HND93_07380</name>
</gene>
<keyword evidence="10" id="KW-1185">Reference proteome</keyword>
<dbReference type="Gene3D" id="2.40.50.140">
    <property type="entry name" value="Nucleic acid-binding proteins"/>
    <property type="match status" value="1"/>
</dbReference>
<keyword evidence="3 7" id="KW-0227">DNA damage</keyword>
<accession>A0ABX2T5K8</accession>
<comment type="similarity">
    <text evidence="1 7">Belongs to the RecO family.</text>
</comment>
<evidence type="ECO:0000256" key="5">
    <source>
        <dbReference type="ARBA" id="ARBA00023204"/>
    </source>
</evidence>
<dbReference type="RefSeq" id="WP_180281266.1">
    <property type="nucleotide sequence ID" value="NZ_JABFDB010000002.1"/>
</dbReference>